<accession>A0A8B6BH92</accession>
<dbReference type="EMBL" id="UYJE01000066">
    <property type="protein sequence ID" value="VDH89866.1"/>
    <property type="molecule type" value="Genomic_DNA"/>
</dbReference>
<protein>
    <submittedName>
        <fullName evidence="3">DENN domain-containing protein 2</fullName>
    </submittedName>
</protein>
<feature type="non-terminal residue" evidence="3">
    <location>
        <position position="1"/>
    </location>
</feature>
<gene>
    <name evidence="3" type="ORF">MGAL_10B088916</name>
</gene>
<dbReference type="AlphaFoldDB" id="A0A8B6BH92"/>
<reference evidence="3" key="1">
    <citation type="submission" date="2018-11" db="EMBL/GenBank/DDBJ databases">
        <authorList>
            <person name="Alioto T."/>
            <person name="Alioto T."/>
        </authorList>
    </citation>
    <scope>NUCLEOTIDE SEQUENCE</scope>
</reference>
<name>A0A8B6BH92_MYTGA</name>
<proteinExistence type="predicted"/>
<evidence type="ECO:0000259" key="2">
    <source>
        <dbReference type="Pfam" id="PF03455"/>
    </source>
</evidence>
<sequence length="77" mass="9176">RDSFVKNAQSSSMEQFLEWFTETQMFEVFLTDKVETKNKSKTSTLNIFNSRIKEYNEELEEAKKDKKKSKGFLKLLK</sequence>
<dbReference type="Pfam" id="PF03455">
    <property type="entry name" value="dDENN"/>
    <property type="match status" value="1"/>
</dbReference>
<evidence type="ECO:0000256" key="1">
    <source>
        <dbReference type="SAM" id="Coils"/>
    </source>
</evidence>
<keyword evidence="1" id="KW-0175">Coiled coil</keyword>
<feature type="coiled-coil region" evidence="1">
    <location>
        <begin position="45"/>
        <end position="72"/>
    </location>
</feature>
<dbReference type="InterPro" id="IPR005112">
    <property type="entry name" value="dDENN_dom"/>
</dbReference>
<feature type="domain" description="dDENN" evidence="2">
    <location>
        <begin position="1"/>
        <end position="49"/>
    </location>
</feature>
<evidence type="ECO:0000313" key="4">
    <source>
        <dbReference type="Proteomes" id="UP000596742"/>
    </source>
</evidence>
<evidence type="ECO:0000313" key="3">
    <source>
        <dbReference type="EMBL" id="VDH89866.1"/>
    </source>
</evidence>
<organism evidence="3 4">
    <name type="scientific">Mytilus galloprovincialis</name>
    <name type="common">Mediterranean mussel</name>
    <dbReference type="NCBI Taxonomy" id="29158"/>
    <lineage>
        <taxon>Eukaryota</taxon>
        <taxon>Metazoa</taxon>
        <taxon>Spiralia</taxon>
        <taxon>Lophotrochozoa</taxon>
        <taxon>Mollusca</taxon>
        <taxon>Bivalvia</taxon>
        <taxon>Autobranchia</taxon>
        <taxon>Pteriomorphia</taxon>
        <taxon>Mytilida</taxon>
        <taxon>Mytiloidea</taxon>
        <taxon>Mytilidae</taxon>
        <taxon>Mytilinae</taxon>
        <taxon>Mytilus</taxon>
    </lineage>
</organism>
<dbReference type="OrthoDB" id="10266080at2759"/>
<keyword evidence="4" id="KW-1185">Reference proteome</keyword>
<comment type="caution">
    <text evidence="3">The sequence shown here is derived from an EMBL/GenBank/DDBJ whole genome shotgun (WGS) entry which is preliminary data.</text>
</comment>
<dbReference type="Proteomes" id="UP000596742">
    <property type="component" value="Unassembled WGS sequence"/>
</dbReference>